<accession>A0A6I2R6G5</accession>
<dbReference type="RefSeq" id="WP_172697322.1">
    <property type="nucleotide sequence ID" value="NZ_JADPCY010000028.1"/>
</dbReference>
<evidence type="ECO:0000313" key="3">
    <source>
        <dbReference type="Proteomes" id="UP000434475"/>
    </source>
</evidence>
<keyword evidence="1" id="KW-1133">Transmembrane helix</keyword>
<gene>
    <name evidence="2" type="ORF">GKE97_05040</name>
</gene>
<comment type="caution">
    <text evidence="2">The sequence shown here is derived from an EMBL/GenBank/DDBJ whole genome shotgun (WGS) entry which is preliminary data.</text>
</comment>
<keyword evidence="1" id="KW-0472">Membrane</keyword>
<keyword evidence="1" id="KW-0812">Transmembrane</keyword>
<organism evidence="2 3">
    <name type="scientific">Flavonifractor plautii</name>
    <name type="common">Fusobacterium plautii</name>
    <dbReference type="NCBI Taxonomy" id="292800"/>
    <lineage>
        <taxon>Bacteria</taxon>
        <taxon>Bacillati</taxon>
        <taxon>Bacillota</taxon>
        <taxon>Clostridia</taxon>
        <taxon>Eubacteriales</taxon>
        <taxon>Oscillospiraceae</taxon>
        <taxon>Flavonifractor</taxon>
    </lineage>
</organism>
<evidence type="ECO:0000256" key="1">
    <source>
        <dbReference type="SAM" id="Phobius"/>
    </source>
</evidence>
<dbReference type="EMBL" id="WKPR01000004">
    <property type="protein sequence ID" value="MSB18882.1"/>
    <property type="molecule type" value="Genomic_DNA"/>
</dbReference>
<feature type="transmembrane region" description="Helical" evidence="1">
    <location>
        <begin position="38"/>
        <end position="56"/>
    </location>
</feature>
<evidence type="ECO:0000313" key="2">
    <source>
        <dbReference type="EMBL" id="MSB18882.1"/>
    </source>
</evidence>
<reference evidence="2 3" key="1">
    <citation type="journal article" date="2019" name="Nat. Med.">
        <title>A library of human gut bacterial isolates paired with longitudinal multiomics data enables mechanistic microbiome research.</title>
        <authorList>
            <person name="Poyet M."/>
            <person name="Groussin M."/>
            <person name="Gibbons S.M."/>
            <person name="Avila-Pacheco J."/>
            <person name="Jiang X."/>
            <person name="Kearney S.M."/>
            <person name="Perrotta A.R."/>
            <person name="Berdy B."/>
            <person name="Zhao S."/>
            <person name="Lieberman T.D."/>
            <person name="Swanson P.K."/>
            <person name="Smith M."/>
            <person name="Roesemann S."/>
            <person name="Alexander J.E."/>
            <person name="Rich S.A."/>
            <person name="Livny J."/>
            <person name="Vlamakis H."/>
            <person name="Clish C."/>
            <person name="Bullock K."/>
            <person name="Deik A."/>
            <person name="Scott J."/>
            <person name="Pierce K.A."/>
            <person name="Xavier R.J."/>
            <person name="Alm E.J."/>
        </authorList>
    </citation>
    <scope>NUCLEOTIDE SEQUENCE [LARGE SCALE GENOMIC DNA]</scope>
    <source>
        <strain evidence="2 3">BIOML-A2</strain>
    </source>
</reference>
<sequence>MKRIFGTLAFLSFFWLLGTVAAVEQDMMALGTGTLHMALALFLFYVFCKLAGVFYLRRKGKAADGSAVPSTASVKAQSDYTRHFEN</sequence>
<name>A0A6I2R6G5_FLAPL</name>
<protein>
    <submittedName>
        <fullName evidence="2">Uncharacterized protein</fullName>
    </submittedName>
</protein>
<dbReference type="AlphaFoldDB" id="A0A6I2R6G5"/>
<proteinExistence type="predicted"/>
<dbReference type="Proteomes" id="UP000434475">
    <property type="component" value="Unassembled WGS sequence"/>
</dbReference>